<reference evidence="2 3" key="1">
    <citation type="submission" date="2017-10" db="EMBL/GenBank/DDBJ databases">
        <title>Sequencing the genomes of 1000 actinobacteria strains.</title>
        <authorList>
            <person name="Klenk H.-P."/>
        </authorList>
    </citation>
    <scope>NUCLEOTIDE SEQUENCE [LARGE SCALE GENOMIC DNA]</scope>
    <source>
        <strain evidence="2 3">DSM 21801</strain>
    </source>
</reference>
<name>A0A2A9CWP6_9MICO</name>
<proteinExistence type="predicted"/>
<dbReference type="Proteomes" id="UP000224915">
    <property type="component" value="Unassembled WGS sequence"/>
</dbReference>
<accession>A0A2A9CWP6</accession>
<comment type="caution">
    <text evidence="2">The sequence shown here is derived from an EMBL/GenBank/DDBJ whole genome shotgun (WGS) entry which is preliminary data.</text>
</comment>
<dbReference type="RefSeq" id="WP_098468080.1">
    <property type="nucleotide sequence ID" value="NZ_PDJD01000001.1"/>
</dbReference>
<dbReference type="EMBL" id="PDJD01000001">
    <property type="protein sequence ID" value="PFG18857.1"/>
    <property type="molecule type" value="Genomic_DNA"/>
</dbReference>
<keyword evidence="3" id="KW-1185">Reference proteome</keyword>
<keyword evidence="1" id="KW-0812">Transmembrane</keyword>
<evidence type="ECO:0000313" key="3">
    <source>
        <dbReference type="Proteomes" id="UP000224915"/>
    </source>
</evidence>
<evidence type="ECO:0000256" key="1">
    <source>
        <dbReference type="SAM" id="Phobius"/>
    </source>
</evidence>
<dbReference type="AlphaFoldDB" id="A0A2A9CWP6"/>
<feature type="transmembrane region" description="Helical" evidence="1">
    <location>
        <begin position="45"/>
        <end position="64"/>
    </location>
</feature>
<protein>
    <submittedName>
        <fullName evidence="2">Uncharacterized protein</fullName>
    </submittedName>
</protein>
<keyword evidence="1" id="KW-1133">Transmembrane helix</keyword>
<organism evidence="2 3">
    <name type="scientific">Serinibacter salmoneus</name>
    <dbReference type="NCBI Taxonomy" id="556530"/>
    <lineage>
        <taxon>Bacteria</taxon>
        <taxon>Bacillati</taxon>
        <taxon>Actinomycetota</taxon>
        <taxon>Actinomycetes</taxon>
        <taxon>Micrococcales</taxon>
        <taxon>Beutenbergiaceae</taxon>
        <taxon>Serinibacter</taxon>
    </lineage>
</organism>
<sequence>MLRVVFVAVMGIGALAALASGILLETTDVLVGANDSPDYRVLMEAQAFASAGSIAAALVAWWSWRRLEVVPVRRR</sequence>
<gene>
    <name evidence="2" type="ORF">ATL40_0405</name>
</gene>
<evidence type="ECO:0000313" key="2">
    <source>
        <dbReference type="EMBL" id="PFG18857.1"/>
    </source>
</evidence>
<keyword evidence="1" id="KW-0472">Membrane</keyword>